<keyword evidence="5 7" id="KW-1133">Transmembrane helix</keyword>
<dbReference type="Pfam" id="PF21082">
    <property type="entry name" value="MS_channel_3rd"/>
    <property type="match status" value="1"/>
</dbReference>
<feature type="transmembrane region" description="Helical" evidence="7">
    <location>
        <begin position="88"/>
        <end position="108"/>
    </location>
</feature>
<dbReference type="Gene3D" id="2.30.30.60">
    <property type="match status" value="1"/>
</dbReference>
<dbReference type="InterPro" id="IPR049142">
    <property type="entry name" value="MS_channel_1st"/>
</dbReference>
<evidence type="ECO:0000256" key="6">
    <source>
        <dbReference type="ARBA" id="ARBA00023136"/>
    </source>
</evidence>
<feature type="transmembrane region" description="Helical" evidence="7">
    <location>
        <begin position="114"/>
        <end position="136"/>
    </location>
</feature>
<dbReference type="InterPro" id="IPR049278">
    <property type="entry name" value="MS_channel_C"/>
</dbReference>
<evidence type="ECO:0000256" key="2">
    <source>
        <dbReference type="ARBA" id="ARBA00008017"/>
    </source>
</evidence>
<evidence type="ECO:0000313" key="12">
    <source>
        <dbReference type="Proteomes" id="UP001142292"/>
    </source>
</evidence>
<feature type="domain" description="Mechanosensitive ion channel MscS" evidence="8">
    <location>
        <begin position="135"/>
        <end position="198"/>
    </location>
</feature>
<dbReference type="Gene3D" id="3.30.70.100">
    <property type="match status" value="1"/>
</dbReference>
<evidence type="ECO:0000256" key="5">
    <source>
        <dbReference type="ARBA" id="ARBA00022989"/>
    </source>
</evidence>
<feature type="domain" description="Mechanosensitive ion channel MscS C-terminal" evidence="9">
    <location>
        <begin position="205"/>
        <end position="292"/>
    </location>
</feature>
<keyword evidence="3" id="KW-1003">Cell membrane</keyword>
<dbReference type="Gene3D" id="1.10.287.1260">
    <property type="match status" value="1"/>
</dbReference>
<dbReference type="SUPFAM" id="SSF50182">
    <property type="entry name" value="Sm-like ribonucleoproteins"/>
    <property type="match status" value="1"/>
</dbReference>
<reference evidence="11" key="1">
    <citation type="journal article" date="2014" name="Int. J. Syst. Evol. Microbiol.">
        <title>Complete genome of a new Firmicutes species belonging to the dominant human colonic microbiota ('Ruminococcus bicirculans') reveals two chromosomes and a selective capacity to utilize plant glucans.</title>
        <authorList>
            <consortium name="NISC Comparative Sequencing Program"/>
            <person name="Wegmann U."/>
            <person name="Louis P."/>
            <person name="Goesmann A."/>
            <person name="Henrissat B."/>
            <person name="Duncan S.H."/>
            <person name="Flint H.J."/>
        </authorList>
    </citation>
    <scope>NUCLEOTIDE SEQUENCE</scope>
    <source>
        <strain evidence="11">VKM Ac-1246</strain>
    </source>
</reference>
<dbReference type="PANTHER" id="PTHR30460">
    <property type="entry name" value="MODERATE CONDUCTANCE MECHANOSENSITIVE CHANNEL YBIO"/>
    <property type="match status" value="1"/>
</dbReference>
<dbReference type="SUPFAM" id="SSF82689">
    <property type="entry name" value="Mechanosensitive channel protein MscS (YggB), C-terminal domain"/>
    <property type="match status" value="1"/>
</dbReference>
<gene>
    <name evidence="11" type="ORF">GCM10017579_16100</name>
</gene>
<feature type="domain" description="Mechanosensitive ion channel transmembrane helices 2/3" evidence="10">
    <location>
        <begin position="97"/>
        <end position="133"/>
    </location>
</feature>
<evidence type="ECO:0000259" key="10">
    <source>
        <dbReference type="Pfam" id="PF21088"/>
    </source>
</evidence>
<keyword evidence="12" id="KW-1185">Reference proteome</keyword>
<comment type="subcellular location">
    <subcellularLocation>
        <location evidence="1">Cell membrane</location>
        <topology evidence="1">Multi-pass membrane protein</topology>
    </subcellularLocation>
</comment>
<evidence type="ECO:0000259" key="9">
    <source>
        <dbReference type="Pfam" id="PF21082"/>
    </source>
</evidence>
<dbReference type="Proteomes" id="UP001142292">
    <property type="component" value="Unassembled WGS sequence"/>
</dbReference>
<dbReference type="Pfam" id="PF00924">
    <property type="entry name" value="MS_channel_2nd"/>
    <property type="match status" value="1"/>
</dbReference>
<evidence type="ECO:0000313" key="11">
    <source>
        <dbReference type="EMBL" id="GLJ67574.1"/>
    </source>
</evidence>
<proteinExistence type="inferred from homology"/>
<dbReference type="InterPro" id="IPR010920">
    <property type="entry name" value="LSM_dom_sf"/>
</dbReference>
<evidence type="ECO:0000256" key="4">
    <source>
        <dbReference type="ARBA" id="ARBA00022692"/>
    </source>
</evidence>
<organism evidence="11 12">
    <name type="scientific">Nocardioides luteus</name>
    <dbReference type="NCBI Taxonomy" id="1844"/>
    <lineage>
        <taxon>Bacteria</taxon>
        <taxon>Bacillati</taxon>
        <taxon>Actinomycetota</taxon>
        <taxon>Actinomycetes</taxon>
        <taxon>Propionibacteriales</taxon>
        <taxon>Nocardioidaceae</taxon>
        <taxon>Nocardioides</taxon>
    </lineage>
</organism>
<protein>
    <submittedName>
        <fullName evidence="11">Mechanosensitive ion channel protein MscS</fullName>
    </submittedName>
</protein>
<sequence length="316" mass="34684">MSIPPNPPLVSVSWSTLGEWVIGIPLRIAGLILLAFVLRWVLHRVIDKVVVRAVEAPTLASKISKMHETHEAITASSRRSQRAKAIGSLLKSVITGILVAIFATMILSELGINIAPIIASAGIVGLALGFGAQSLVRDYLSGIFMIIEDQYGVGDSIEVNNISGTVEAVTLRITRLRALDGTVWYIPNGEILTVGNHSQNWARAVIDVGVGYQEDLGKVQRVLREVSNDLWTDDEFKGQIIEEPEVTGVEALAADSITVRVLIKTLPLKQWAIAREMRQRIKARLDYEGIEMPFGQRIIWHREDKAAAAEEEKANA</sequence>
<keyword evidence="4 7" id="KW-0812">Transmembrane</keyword>
<dbReference type="PANTHER" id="PTHR30460:SF0">
    <property type="entry name" value="MODERATE CONDUCTANCE MECHANOSENSITIVE CHANNEL YBIO"/>
    <property type="match status" value="1"/>
</dbReference>
<dbReference type="InterPro" id="IPR011066">
    <property type="entry name" value="MscS_channel_C_sf"/>
</dbReference>
<dbReference type="Pfam" id="PF21088">
    <property type="entry name" value="MS_channel_1st"/>
    <property type="match status" value="1"/>
</dbReference>
<dbReference type="InterPro" id="IPR006685">
    <property type="entry name" value="MscS_channel_2nd"/>
</dbReference>
<dbReference type="EMBL" id="BSEL01000004">
    <property type="protein sequence ID" value="GLJ67574.1"/>
    <property type="molecule type" value="Genomic_DNA"/>
</dbReference>
<dbReference type="InterPro" id="IPR045276">
    <property type="entry name" value="YbiO_bact"/>
</dbReference>
<dbReference type="RefSeq" id="WP_189117749.1">
    <property type="nucleotide sequence ID" value="NZ_BMRK01000004.1"/>
</dbReference>
<name>A0ABQ5SVQ7_9ACTN</name>
<evidence type="ECO:0000259" key="8">
    <source>
        <dbReference type="Pfam" id="PF00924"/>
    </source>
</evidence>
<comment type="caution">
    <text evidence="11">The sequence shown here is derived from an EMBL/GenBank/DDBJ whole genome shotgun (WGS) entry which is preliminary data.</text>
</comment>
<reference evidence="11" key="2">
    <citation type="submission" date="2023-01" db="EMBL/GenBank/DDBJ databases">
        <authorList>
            <person name="Sun Q."/>
            <person name="Evtushenko L."/>
        </authorList>
    </citation>
    <scope>NUCLEOTIDE SEQUENCE</scope>
    <source>
        <strain evidence="11">VKM Ac-1246</strain>
    </source>
</reference>
<feature type="transmembrane region" description="Helical" evidence="7">
    <location>
        <begin position="20"/>
        <end position="42"/>
    </location>
</feature>
<evidence type="ECO:0000256" key="1">
    <source>
        <dbReference type="ARBA" id="ARBA00004651"/>
    </source>
</evidence>
<keyword evidence="6 7" id="KW-0472">Membrane</keyword>
<dbReference type="SUPFAM" id="SSF82861">
    <property type="entry name" value="Mechanosensitive channel protein MscS (YggB), transmembrane region"/>
    <property type="match status" value="1"/>
</dbReference>
<evidence type="ECO:0000256" key="3">
    <source>
        <dbReference type="ARBA" id="ARBA00022475"/>
    </source>
</evidence>
<accession>A0ABQ5SVQ7</accession>
<evidence type="ECO:0000256" key="7">
    <source>
        <dbReference type="SAM" id="Phobius"/>
    </source>
</evidence>
<dbReference type="InterPro" id="IPR023408">
    <property type="entry name" value="MscS_beta-dom_sf"/>
</dbReference>
<dbReference type="InterPro" id="IPR011014">
    <property type="entry name" value="MscS_channel_TM-2"/>
</dbReference>
<comment type="similarity">
    <text evidence="2">Belongs to the MscS (TC 1.A.23) family.</text>
</comment>